<dbReference type="EMBL" id="CP092877">
    <property type="protein sequence ID" value="UYV77290.1"/>
    <property type="molecule type" value="Genomic_DNA"/>
</dbReference>
<name>A0ABY6L812_9ARAC</name>
<evidence type="ECO:0000313" key="2">
    <source>
        <dbReference type="Proteomes" id="UP001235939"/>
    </source>
</evidence>
<dbReference type="Gene3D" id="3.30.420.10">
    <property type="entry name" value="Ribonuclease H-like superfamily/Ribonuclease H"/>
    <property type="match status" value="1"/>
</dbReference>
<gene>
    <name evidence="1" type="ORF">LAZ67_15000366</name>
</gene>
<protein>
    <recommendedName>
        <fullName evidence="3">Mariner Mos1 transposase</fullName>
    </recommendedName>
</protein>
<organism evidence="1 2">
    <name type="scientific">Cordylochernes scorpioides</name>
    <dbReference type="NCBI Taxonomy" id="51811"/>
    <lineage>
        <taxon>Eukaryota</taxon>
        <taxon>Metazoa</taxon>
        <taxon>Ecdysozoa</taxon>
        <taxon>Arthropoda</taxon>
        <taxon>Chelicerata</taxon>
        <taxon>Arachnida</taxon>
        <taxon>Pseudoscorpiones</taxon>
        <taxon>Cheliferoidea</taxon>
        <taxon>Chernetidae</taxon>
        <taxon>Cordylochernes</taxon>
    </lineage>
</organism>
<proteinExistence type="predicted"/>
<evidence type="ECO:0000313" key="1">
    <source>
        <dbReference type="EMBL" id="UYV77290.1"/>
    </source>
</evidence>
<evidence type="ECO:0008006" key="3">
    <source>
        <dbReference type="Google" id="ProtNLM"/>
    </source>
</evidence>
<dbReference type="InterPro" id="IPR036397">
    <property type="entry name" value="RNaseH_sf"/>
</dbReference>
<sequence length="113" mass="12701">MFNSDPHWLKNVITEDETWVYGYDLETKSQTSQCLEPGEPRFKKARMIKSKLKCLLITFFDVAPMSVSLGTALQDHPHAPEVTLHRLLLAADLVVTKLTSPPDCDVLSAHKPP</sequence>
<reference evidence="1 2" key="1">
    <citation type="submission" date="2022-01" db="EMBL/GenBank/DDBJ databases">
        <title>A chromosomal length assembly of Cordylochernes scorpioides.</title>
        <authorList>
            <person name="Zeh D."/>
            <person name="Zeh J."/>
        </authorList>
    </citation>
    <scope>NUCLEOTIDE SEQUENCE [LARGE SCALE GENOMIC DNA]</scope>
    <source>
        <strain evidence="1">IN4F17</strain>
        <tissue evidence="1">Whole Body</tissue>
    </source>
</reference>
<keyword evidence="2" id="KW-1185">Reference proteome</keyword>
<accession>A0ABY6L812</accession>
<dbReference type="Proteomes" id="UP001235939">
    <property type="component" value="Chromosome 15"/>
</dbReference>